<gene>
    <name evidence="1" type="ORF">SAMN05216231_0747</name>
</gene>
<dbReference type="InterPro" id="IPR003447">
    <property type="entry name" value="FEMABX"/>
</dbReference>
<dbReference type="InterPro" id="IPR037208">
    <property type="entry name" value="Spo0E-like_sf"/>
</dbReference>
<dbReference type="GO" id="GO:0016755">
    <property type="term" value="F:aminoacyltransferase activity"/>
    <property type="evidence" value="ECO:0007669"/>
    <property type="project" value="InterPro"/>
</dbReference>
<dbReference type="SUPFAM" id="SSF140500">
    <property type="entry name" value="BAS1536-like"/>
    <property type="match status" value="1"/>
</dbReference>
<dbReference type="EMBL" id="FNKD01000001">
    <property type="protein sequence ID" value="SDQ16490.1"/>
    <property type="molecule type" value="Genomic_DNA"/>
</dbReference>
<dbReference type="Proteomes" id="UP000199444">
    <property type="component" value="Unassembled WGS sequence"/>
</dbReference>
<evidence type="ECO:0000313" key="1">
    <source>
        <dbReference type="EMBL" id="SDQ16490.1"/>
    </source>
</evidence>
<keyword evidence="2" id="KW-1185">Reference proteome</keyword>
<dbReference type="AlphaFoldDB" id="A0A1H0YMZ2"/>
<dbReference type="Pfam" id="PF09388">
    <property type="entry name" value="SpoOE-like"/>
    <property type="match status" value="1"/>
</dbReference>
<dbReference type="PROSITE" id="PS51191">
    <property type="entry name" value="FEMABX"/>
    <property type="match status" value="1"/>
</dbReference>
<dbReference type="RefSeq" id="WP_302846732.1">
    <property type="nucleotide sequence ID" value="NZ_FNKD01000001.1"/>
</dbReference>
<protein>
    <submittedName>
        <fullName evidence="1">Spo0E like sporulation regulatory protein</fullName>
    </submittedName>
</protein>
<organism evidence="1 2">
    <name type="scientific">Virgibacillus salinus</name>
    <dbReference type="NCBI Taxonomy" id="553311"/>
    <lineage>
        <taxon>Bacteria</taxon>
        <taxon>Bacillati</taxon>
        <taxon>Bacillota</taxon>
        <taxon>Bacilli</taxon>
        <taxon>Bacillales</taxon>
        <taxon>Bacillaceae</taxon>
        <taxon>Virgibacillus</taxon>
    </lineage>
</organism>
<evidence type="ECO:0000313" key="2">
    <source>
        <dbReference type="Proteomes" id="UP000199444"/>
    </source>
</evidence>
<dbReference type="InterPro" id="IPR018540">
    <property type="entry name" value="Spo0E-like"/>
</dbReference>
<dbReference type="GO" id="GO:0043937">
    <property type="term" value="P:regulation of sporulation"/>
    <property type="evidence" value="ECO:0007669"/>
    <property type="project" value="InterPro"/>
</dbReference>
<name>A0A1H0YMZ2_9BACI</name>
<dbReference type="InterPro" id="IPR053028">
    <property type="entry name" value="Spo0E-like_phosphatase"/>
</dbReference>
<dbReference type="PANTHER" id="PTHR41263">
    <property type="entry name" value="ASPARTYL-PHOSPHATE PHOSPHATASE YISI"/>
    <property type="match status" value="1"/>
</dbReference>
<dbReference type="GO" id="GO:0046983">
    <property type="term" value="F:protein dimerization activity"/>
    <property type="evidence" value="ECO:0007669"/>
    <property type="project" value="InterPro"/>
</dbReference>
<dbReference type="InterPro" id="IPR036638">
    <property type="entry name" value="HLH_DNA-bd_sf"/>
</dbReference>
<sequence>MIWQLRRCCIIDTHAEYTDELLRNIENKKDKMIKIAQTYGLTARETLKYSQELDELITKYQYMQEY</sequence>
<accession>A0A1H0YMZ2</accession>
<reference evidence="1 2" key="1">
    <citation type="submission" date="2016-10" db="EMBL/GenBank/DDBJ databases">
        <authorList>
            <person name="de Groot N.N."/>
        </authorList>
    </citation>
    <scope>NUCLEOTIDE SEQUENCE [LARGE SCALE GENOMIC DNA]</scope>
    <source>
        <strain evidence="1 2">CGMCC 1.10449</strain>
    </source>
</reference>
<proteinExistence type="predicted"/>
<dbReference type="Gene3D" id="4.10.280.10">
    <property type="entry name" value="Helix-loop-helix DNA-binding domain"/>
    <property type="match status" value="1"/>
</dbReference>
<dbReference type="GO" id="GO:0044038">
    <property type="term" value="P:cell wall macromolecule biosynthetic process"/>
    <property type="evidence" value="ECO:0007669"/>
    <property type="project" value="InterPro"/>
</dbReference>
<dbReference type="PANTHER" id="PTHR41263:SF1">
    <property type="entry name" value="ASPARTYL-PHOSPHATE PHOSPHATASE YISI"/>
    <property type="match status" value="1"/>
</dbReference>